<evidence type="ECO:0000256" key="1">
    <source>
        <dbReference type="SAM" id="SignalP"/>
    </source>
</evidence>
<gene>
    <name evidence="2" type="ORF">AB5J56_02880</name>
</gene>
<accession>A0AB39NZN8</accession>
<feature type="chain" id="PRO_5044213331" evidence="1">
    <location>
        <begin position="21"/>
        <end position="134"/>
    </location>
</feature>
<sequence length="134" mass="14503">MFTLATAALLVGATATSANAVVQQVGNYAVQITNGVSLSYCHAYTENKTNDTNSDIKGKFDAANGSTCTAWLERKRYNPDGSVQQDWTRVSDVYSVQSWTAAETGWHWNGTNAGSRVCIIRVDTGERGCSKGVW</sequence>
<protein>
    <submittedName>
        <fullName evidence="2">Uncharacterized protein</fullName>
    </submittedName>
</protein>
<evidence type="ECO:0000313" key="2">
    <source>
        <dbReference type="EMBL" id="XDQ23701.1"/>
    </source>
</evidence>
<dbReference type="RefSeq" id="WP_369229673.1">
    <property type="nucleotide sequence ID" value="NZ_CP163435.1"/>
</dbReference>
<organism evidence="2">
    <name type="scientific">Streptomyces sp. R21</name>
    <dbReference type="NCBI Taxonomy" id="3238627"/>
    <lineage>
        <taxon>Bacteria</taxon>
        <taxon>Bacillati</taxon>
        <taxon>Actinomycetota</taxon>
        <taxon>Actinomycetes</taxon>
        <taxon>Kitasatosporales</taxon>
        <taxon>Streptomycetaceae</taxon>
        <taxon>Streptomyces</taxon>
    </lineage>
</organism>
<dbReference type="AlphaFoldDB" id="A0AB39NZN8"/>
<reference evidence="2" key="1">
    <citation type="submission" date="2024-07" db="EMBL/GenBank/DDBJ databases">
        <authorList>
            <person name="Yu S.T."/>
        </authorList>
    </citation>
    <scope>NUCLEOTIDE SEQUENCE</scope>
    <source>
        <strain evidence="2">R21</strain>
    </source>
</reference>
<dbReference type="EMBL" id="CP163435">
    <property type="protein sequence ID" value="XDQ23701.1"/>
    <property type="molecule type" value="Genomic_DNA"/>
</dbReference>
<name>A0AB39NZN8_9ACTN</name>
<feature type="signal peptide" evidence="1">
    <location>
        <begin position="1"/>
        <end position="20"/>
    </location>
</feature>
<proteinExistence type="predicted"/>
<keyword evidence="1" id="KW-0732">Signal</keyword>